<protein>
    <submittedName>
        <fullName evidence="2">GNAT superfamily N-acetyltransferase</fullName>
    </submittedName>
</protein>
<sequence length="234" mass="24645">MNTTLSDEALRVIRRAWAGWLGVSTDVFASDQLVFVDRAPHPVVVVVRLGATTVVAAPEQSLASLRQLPAHQLLEAPALQAALDAERTRLIGTAQLSFADSGTFTPRRTSRTREASLADVETVASACSAEEREESGLLEMETWWVVDAPAGQPMAAAGYEIWDEAIAHVGLAVAPRHRARGLGAAVATAAVQDALGHGTIPQWRSAGENAASAIVGKRLGFVPLGTQLALVLTA</sequence>
<feature type="domain" description="N-acetyltransferase" evidence="1">
    <location>
        <begin position="107"/>
        <end position="234"/>
    </location>
</feature>
<dbReference type="InterPro" id="IPR000182">
    <property type="entry name" value="GNAT_dom"/>
</dbReference>
<dbReference type="SUPFAM" id="SSF55729">
    <property type="entry name" value="Acyl-CoA N-acyltransferases (Nat)"/>
    <property type="match status" value="1"/>
</dbReference>
<dbReference type="Proteomes" id="UP001519290">
    <property type="component" value="Unassembled WGS sequence"/>
</dbReference>
<comment type="caution">
    <text evidence="2">The sequence shown here is derived from an EMBL/GenBank/DDBJ whole genome shotgun (WGS) entry which is preliminary data.</text>
</comment>
<proteinExistence type="predicted"/>
<evidence type="ECO:0000313" key="3">
    <source>
        <dbReference type="Proteomes" id="UP001519290"/>
    </source>
</evidence>
<dbReference type="EMBL" id="JAGIOD010000001">
    <property type="protein sequence ID" value="MBP2381523.1"/>
    <property type="molecule type" value="Genomic_DNA"/>
</dbReference>
<keyword evidence="3" id="KW-1185">Reference proteome</keyword>
<reference evidence="2 3" key="1">
    <citation type="submission" date="2021-03" db="EMBL/GenBank/DDBJ databases">
        <title>Sequencing the genomes of 1000 actinobacteria strains.</title>
        <authorList>
            <person name="Klenk H.-P."/>
        </authorList>
    </citation>
    <scope>NUCLEOTIDE SEQUENCE [LARGE SCALE GENOMIC DNA]</scope>
    <source>
        <strain evidence="2 3">DSM 14566</strain>
    </source>
</reference>
<evidence type="ECO:0000259" key="1">
    <source>
        <dbReference type="PROSITE" id="PS51186"/>
    </source>
</evidence>
<dbReference type="Pfam" id="PF00583">
    <property type="entry name" value="Acetyltransf_1"/>
    <property type="match status" value="1"/>
</dbReference>
<dbReference type="PROSITE" id="PS51186">
    <property type="entry name" value="GNAT"/>
    <property type="match status" value="1"/>
</dbReference>
<gene>
    <name evidence="2" type="ORF">JOF43_001480</name>
</gene>
<dbReference type="RefSeq" id="WP_209900749.1">
    <property type="nucleotide sequence ID" value="NZ_BAAAJW010000002.1"/>
</dbReference>
<dbReference type="InterPro" id="IPR016181">
    <property type="entry name" value="Acyl_CoA_acyltransferase"/>
</dbReference>
<evidence type="ECO:0000313" key="2">
    <source>
        <dbReference type="EMBL" id="MBP2381523.1"/>
    </source>
</evidence>
<accession>A0ABS4WZ90</accession>
<name>A0ABS4WZ90_9MICO</name>
<organism evidence="2 3">
    <name type="scientific">Brachybacterium sacelli</name>
    <dbReference type="NCBI Taxonomy" id="173364"/>
    <lineage>
        <taxon>Bacteria</taxon>
        <taxon>Bacillati</taxon>
        <taxon>Actinomycetota</taxon>
        <taxon>Actinomycetes</taxon>
        <taxon>Micrococcales</taxon>
        <taxon>Dermabacteraceae</taxon>
        <taxon>Brachybacterium</taxon>
    </lineage>
</organism>
<dbReference type="Gene3D" id="3.40.630.30">
    <property type="match status" value="1"/>
</dbReference>